<dbReference type="EMBL" id="JADBJN010000001">
    <property type="protein sequence ID" value="KAG5682822.1"/>
    <property type="molecule type" value="Genomic_DNA"/>
</dbReference>
<feature type="compositionally biased region" description="Low complexity" evidence="1">
    <location>
        <begin position="247"/>
        <end position="261"/>
    </location>
</feature>
<accession>A0A9J6CMI6</accession>
<sequence>MFEKKLRKEQEIIQQQLCEKDRVINRQMHTISNMKEKLGAEHQIDDDEAISGTAEFCPMCRKKYYLRASKNTATQTSLKGFTNNISDDYSSIQSVEYMSSSEEQEALLSPNPFSTARRSKKYTSKKSYKEYLQSRPHHNNSASSECSSNRTTPKDFLVNSDRNNNNTISAEHTNSGKEIGISKSASCGGAAKFSLIMNDIHGIKQQKQQSCDDTHSLKINRMHGISLTTLNTTVNEMKEKEMPSHHNNNNNSGDDSSNNDNQTAIKVTVGDDKTDLNANGCDGVTTRKKYCDEGLNVKQKIATRDDWYISDIEENDTTLGGTKSPYGNGVSNSVLECVNQILLQQSMDEYIESKSESKPKETTKESTTTAPTRSNKRVHFSTKNSMVQIKPRHRHHSPDLHSDHHDVLNSTYENQSTYSNEYELIGSSSRTYVDMDIAKSETFKPKLPPKPDNLMKLQQIAKQRAFVQDQIYTRKNSSDYELNESEPDYASISEIQDSITSVKVVTAEVHNSADDDDGNSDDADDNEYSEIKELPTPTPTESDAVSVTVTEDDSFADVPKLPNVYSIIPGIETTPTSPTKKDSPGSKCIGHDNYITKSPIKKKPPIAFASIKKEKEKVTTEINGVKKQTPPVPLKLQQTIKIIDEKIQQEFDWYNLDAEYTKTDIVITPQIENIEEMYQFDDENVINGEDAVKVEYNLEDFEYETVPSSSDCSAIEIETNNNNFTTVIKINESNSSSASSSSSTSEAPASPIGKTSTTANLMELAETPKIDFKKTNKIRYEKFLKESGLISKPILSSKKKFYAGSFV</sequence>
<feature type="compositionally biased region" description="Polar residues" evidence="1">
    <location>
        <begin position="160"/>
        <end position="172"/>
    </location>
</feature>
<keyword evidence="3" id="KW-1185">Reference proteome</keyword>
<feature type="compositionally biased region" description="Low complexity" evidence="1">
    <location>
        <begin position="734"/>
        <end position="751"/>
    </location>
</feature>
<feature type="region of interest" description="Disordered" evidence="1">
    <location>
        <begin position="351"/>
        <end position="402"/>
    </location>
</feature>
<feature type="region of interest" description="Disordered" evidence="1">
    <location>
        <begin position="734"/>
        <end position="758"/>
    </location>
</feature>
<feature type="compositionally biased region" description="Acidic residues" evidence="1">
    <location>
        <begin position="514"/>
        <end position="528"/>
    </location>
</feature>
<dbReference type="OrthoDB" id="6158299at2759"/>
<feature type="region of interest" description="Disordered" evidence="1">
    <location>
        <begin position="239"/>
        <end position="262"/>
    </location>
</feature>
<evidence type="ECO:0000313" key="2">
    <source>
        <dbReference type="EMBL" id="KAG5682822.1"/>
    </source>
</evidence>
<gene>
    <name evidence="2" type="ORF">PVAND_012146</name>
</gene>
<organism evidence="2 3">
    <name type="scientific">Polypedilum vanderplanki</name>
    <name type="common">Sleeping chironomid midge</name>
    <dbReference type="NCBI Taxonomy" id="319348"/>
    <lineage>
        <taxon>Eukaryota</taxon>
        <taxon>Metazoa</taxon>
        <taxon>Ecdysozoa</taxon>
        <taxon>Arthropoda</taxon>
        <taxon>Hexapoda</taxon>
        <taxon>Insecta</taxon>
        <taxon>Pterygota</taxon>
        <taxon>Neoptera</taxon>
        <taxon>Endopterygota</taxon>
        <taxon>Diptera</taxon>
        <taxon>Nematocera</taxon>
        <taxon>Chironomoidea</taxon>
        <taxon>Chironomidae</taxon>
        <taxon>Chironominae</taxon>
        <taxon>Polypedilum</taxon>
        <taxon>Polypedilum</taxon>
    </lineage>
</organism>
<feature type="region of interest" description="Disordered" evidence="1">
    <location>
        <begin position="131"/>
        <end position="172"/>
    </location>
</feature>
<proteinExistence type="predicted"/>
<feature type="compositionally biased region" description="Polar residues" evidence="1">
    <location>
        <begin position="139"/>
        <end position="151"/>
    </location>
</feature>
<dbReference type="AlphaFoldDB" id="A0A9J6CMI6"/>
<dbReference type="Proteomes" id="UP001107558">
    <property type="component" value="Chromosome 1"/>
</dbReference>
<feature type="compositionally biased region" description="Basic and acidic residues" evidence="1">
    <location>
        <begin position="351"/>
        <end position="364"/>
    </location>
</feature>
<evidence type="ECO:0000256" key="1">
    <source>
        <dbReference type="SAM" id="MobiDB-lite"/>
    </source>
</evidence>
<reference evidence="2" key="1">
    <citation type="submission" date="2021-03" db="EMBL/GenBank/DDBJ databases">
        <title>Chromosome level genome of the anhydrobiotic midge Polypedilum vanderplanki.</title>
        <authorList>
            <person name="Yoshida Y."/>
            <person name="Kikawada T."/>
            <person name="Gusev O."/>
        </authorList>
    </citation>
    <scope>NUCLEOTIDE SEQUENCE</scope>
    <source>
        <strain evidence="2">NIAS01</strain>
        <tissue evidence="2">Whole body or cell culture</tissue>
    </source>
</reference>
<feature type="region of interest" description="Disordered" evidence="1">
    <location>
        <begin position="106"/>
        <end position="125"/>
    </location>
</feature>
<evidence type="ECO:0000313" key="3">
    <source>
        <dbReference type="Proteomes" id="UP001107558"/>
    </source>
</evidence>
<feature type="region of interest" description="Disordered" evidence="1">
    <location>
        <begin position="510"/>
        <end position="544"/>
    </location>
</feature>
<feature type="region of interest" description="Disordered" evidence="1">
    <location>
        <begin position="572"/>
        <end position="594"/>
    </location>
</feature>
<name>A0A9J6CMI6_POLVA</name>
<protein>
    <submittedName>
        <fullName evidence="2">Uncharacterized protein</fullName>
    </submittedName>
</protein>
<comment type="caution">
    <text evidence="2">The sequence shown here is derived from an EMBL/GenBank/DDBJ whole genome shotgun (WGS) entry which is preliminary data.</text>
</comment>